<reference evidence="8" key="1">
    <citation type="journal article" date="2017" name="Plant J.">
        <title>The pomegranate (Punica granatum L.) genome and the genomics of punicalagin biosynthesis.</title>
        <authorList>
            <person name="Qin G."/>
            <person name="Xu C."/>
            <person name="Ming R."/>
            <person name="Tang H."/>
            <person name="Guyot R."/>
            <person name="Kramer E.M."/>
            <person name="Hu Y."/>
            <person name="Yi X."/>
            <person name="Qi Y."/>
            <person name="Xu X."/>
            <person name="Gao Z."/>
            <person name="Pan H."/>
            <person name="Jian J."/>
            <person name="Tian Y."/>
            <person name="Yue Z."/>
            <person name="Xu Y."/>
        </authorList>
    </citation>
    <scope>NUCLEOTIDE SEQUENCE [LARGE SCALE GENOMIC DNA]</scope>
    <source>
        <strain evidence="8">cv. Dabenzi</strain>
    </source>
</reference>
<comment type="caution">
    <text evidence="7">The sequence shown here is derived from an EMBL/GenBank/DDBJ whole genome shotgun (WGS) entry which is preliminary data.</text>
</comment>
<evidence type="ECO:0000313" key="8">
    <source>
        <dbReference type="Proteomes" id="UP000197138"/>
    </source>
</evidence>
<proteinExistence type="inferred from homology"/>
<gene>
    <name evidence="7" type="ORF">CDL15_Pgr001675</name>
</gene>
<dbReference type="AlphaFoldDB" id="A0A218XC58"/>
<feature type="domain" description="NPH3" evidence="6">
    <location>
        <begin position="197"/>
        <end position="261"/>
    </location>
</feature>
<dbReference type="PANTHER" id="PTHR32370">
    <property type="entry name" value="OS12G0117600 PROTEIN"/>
    <property type="match status" value="1"/>
</dbReference>
<dbReference type="Gene3D" id="3.30.710.10">
    <property type="entry name" value="Potassium Channel Kv1.1, Chain A"/>
    <property type="match status" value="1"/>
</dbReference>
<evidence type="ECO:0000256" key="4">
    <source>
        <dbReference type="SAM" id="Coils"/>
    </source>
</evidence>
<feature type="compositionally biased region" description="Low complexity" evidence="5">
    <location>
        <begin position="269"/>
        <end position="280"/>
    </location>
</feature>
<organism evidence="7 8">
    <name type="scientific">Punica granatum</name>
    <name type="common">Pomegranate</name>
    <dbReference type="NCBI Taxonomy" id="22663"/>
    <lineage>
        <taxon>Eukaryota</taxon>
        <taxon>Viridiplantae</taxon>
        <taxon>Streptophyta</taxon>
        <taxon>Embryophyta</taxon>
        <taxon>Tracheophyta</taxon>
        <taxon>Spermatophyta</taxon>
        <taxon>Magnoliopsida</taxon>
        <taxon>eudicotyledons</taxon>
        <taxon>Gunneridae</taxon>
        <taxon>Pentapetalae</taxon>
        <taxon>rosids</taxon>
        <taxon>malvids</taxon>
        <taxon>Myrtales</taxon>
        <taxon>Lythraceae</taxon>
        <taxon>Punica</taxon>
    </lineage>
</organism>
<dbReference type="Proteomes" id="UP000197138">
    <property type="component" value="Unassembled WGS sequence"/>
</dbReference>
<dbReference type="InterPro" id="IPR027356">
    <property type="entry name" value="NPH3_dom"/>
</dbReference>
<evidence type="ECO:0000256" key="3">
    <source>
        <dbReference type="PROSITE-ProRule" id="PRU00982"/>
    </source>
</evidence>
<feature type="region of interest" description="Disordered" evidence="5">
    <location>
        <begin position="444"/>
        <end position="483"/>
    </location>
</feature>
<dbReference type="EMBL" id="MTKT01002011">
    <property type="protein sequence ID" value="OWM82101.1"/>
    <property type="molecule type" value="Genomic_DNA"/>
</dbReference>
<feature type="region of interest" description="Disordered" evidence="5">
    <location>
        <begin position="411"/>
        <end position="432"/>
    </location>
</feature>
<dbReference type="SUPFAM" id="SSF54695">
    <property type="entry name" value="POZ domain"/>
    <property type="match status" value="1"/>
</dbReference>
<dbReference type="PROSITE" id="PS51649">
    <property type="entry name" value="NPH3"/>
    <property type="match status" value="1"/>
</dbReference>
<evidence type="ECO:0000259" key="6">
    <source>
        <dbReference type="PROSITE" id="PS51649"/>
    </source>
</evidence>
<evidence type="ECO:0000256" key="5">
    <source>
        <dbReference type="SAM" id="MobiDB-lite"/>
    </source>
</evidence>
<sequence>MCWNAADCQWLISCARTCQDQQLRDRYEIDPLTSRSSYLRRRLTSRLELTLAPPLKIKADTFGLVADFCYGAHIVVTPFNVAALRTAAELLEMTDGNGDGGDDLRLVTETSFRRFAAVNKEYIVILFRSCLDLLPEAETMASLVSRCIEAYGEMEKVESRADGGGDGSVTFFDGIVAVGIKEFEVMTDSMGGQLSNHDVLYQMVNVYFKEHGGKMTEDRKAQICQSVDCTKLSPDLLVHAVQNPKMPLRFIIRAMLVEQLRTRHSFLHAAPAAAPNSSSSDPGDRRRKPPTKAVSAAEAPPAATTLGAILNRDAALRQSAQLRAAMAATRSRILNLEEELSTMKLRLMNEMTALDTTNRENVPTGLKSLLNSGRSQSFGHYGAPQESNKIERGEGGSVSSLSLRFIRGGDEGGEVAAKDPGSGMGSPRSRKSIRQRLINGLKSAFGSSNDLASKGGSKGGNLPTGARNVHARHGNAFSPQVGS</sequence>
<keyword evidence="2" id="KW-0833">Ubl conjugation pathway</keyword>
<dbReference type="Pfam" id="PF03000">
    <property type="entry name" value="NPH3"/>
    <property type="match status" value="1"/>
</dbReference>
<keyword evidence="4" id="KW-0175">Coiled coil</keyword>
<comment type="pathway">
    <text evidence="1">Protein modification; protein ubiquitination.</text>
</comment>
<dbReference type="InterPro" id="IPR043454">
    <property type="entry name" value="NPH3/RPT2-like"/>
</dbReference>
<dbReference type="UniPathway" id="UPA00143"/>
<feature type="coiled-coil region" evidence="4">
    <location>
        <begin position="319"/>
        <end position="346"/>
    </location>
</feature>
<protein>
    <recommendedName>
        <fullName evidence="6">NPH3 domain-containing protein</fullName>
    </recommendedName>
</protein>
<evidence type="ECO:0000256" key="1">
    <source>
        <dbReference type="ARBA" id="ARBA00004906"/>
    </source>
</evidence>
<evidence type="ECO:0000313" key="7">
    <source>
        <dbReference type="EMBL" id="OWM82101.1"/>
    </source>
</evidence>
<name>A0A218XC58_PUNGR</name>
<accession>A0A218XC58</accession>
<comment type="similarity">
    <text evidence="3">Belongs to the NPH3 family.</text>
</comment>
<dbReference type="InterPro" id="IPR011333">
    <property type="entry name" value="SKP1/BTB/POZ_sf"/>
</dbReference>
<dbReference type="GO" id="GO:0016567">
    <property type="term" value="P:protein ubiquitination"/>
    <property type="evidence" value="ECO:0007669"/>
    <property type="project" value="UniProtKB-UniPathway"/>
</dbReference>
<evidence type="ECO:0000256" key="2">
    <source>
        <dbReference type="ARBA" id="ARBA00022786"/>
    </source>
</evidence>
<feature type="region of interest" description="Disordered" evidence="5">
    <location>
        <begin position="268"/>
        <end position="300"/>
    </location>
</feature>